<dbReference type="SUPFAM" id="SSF52540">
    <property type="entry name" value="P-loop containing nucleoside triphosphate hydrolases"/>
    <property type="match status" value="1"/>
</dbReference>
<dbReference type="NCBIfam" id="TIGR00231">
    <property type="entry name" value="small_GTP"/>
    <property type="match status" value="1"/>
</dbReference>
<dbReference type="InterPro" id="IPR050227">
    <property type="entry name" value="Rab"/>
</dbReference>
<protein>
    <recommendedName>
        <fullName evidence="6">Ras-related protein Rab-44</fullName>
    </recommendedName>
</protein>
<dbReference type="PANTHER" id="PTHR47977">
    <property type="entry name" value="RAS-RELATED PROTEIN RAB"/>
    <property type="match status" value="1"/>
</dbReference>
<dbReference type="CDD" id="cd00154">
    <property type="entry name" value="Rab"/>
    <property type="match status" value="1"/>
</dbReference>
<organism evidence="4 5">
    <name type="scientific">Scyliorhinus torazame</name>
    <name type="common">Cloudy catshark</name>
    <name type="synonym">Catulus torazame</name>
    <dbReference type="NCBI Taxonomy" id="75743"/>
    <lineage>
        <taxon>Eukaryota</taxon>
        <taxon>Metazoa</taxon>
        <taxon>Chordata</taxon>
        <taxon>Craniata</taxon>
        <taxon>Vertebrata</taxon>
        <taxon>Chondrichthyes</taxon>
        <taxon>Elasmobranchii</taxon>
        <taxon>Galeomorphii</taxon>
        <taxon>Galeoidea</taxon>
        <taxon>Carcharhiniformes</taxon>
        <taxon>Scyliorhinidae</taxon>
        <taxon>Scyliorhinus</taxon>
    </lineage>
</organism>
<dbReference type="SMART" id="SM00174">
    <property type="entry name" value="RHO"/>
    <property type="match status" value="1"/>
</dbReference>
<name>A0A401Q5B9_SCYTO</name>
<keyword evidence="3" id="KW-0449">Lipoprotein</keyword>
<evidence type="ECO:0008006" key="6">
    <source>
        <dbReference type="Google" id="ProtNLM"/>
    </source>
</evidence>
<dbReference type="STRING" id="75743.A0A401Q5B9"/>
<evidence type="ECO:0000313" key="5">
    <source>
        <dbReference type="Proteomes" id="UP000288216"/>
    </source>
</evidence>
<dbReference type="InterPro" id="IPR027417">
    <property type="entry name" value="P-loop_NTPase"/>
</dbReference>
<dbReference type="GO" id="GO:0003924">
    <property type="term" value="F:GTPase activity"/>
    <property type="evidence" value="ECO:0007669"/>
    <property type="project" value="InterPro"/>
</dbReference>
<feature type="non-terminal residue" evidence="4">
    <location>
        <position position="1"/>
    </location>
</feature>
<gene>
    <name evidence="4" type="ORF">scyTo_0017219</name>
</gene>
<dbReference type="SMART" id="SM00175">
    <property type="entry name" value="RAB"/>
    <property type="match status" value="1"/>
</dbReference>
<accession>A0A401Q5B9</accession>
<dbReference type="GO" id="GO:0005525">
    <property type="term" value="F:GTP binding"/>
    <property type="evidence" value="ECO:0007669"/>
    <property type="project" value="UniProtKB-KW"/>
</dbReference>
<keyword evidence="5" id="KW-1185">Reference proteome</keyword>
<dbReference type="Pfam" id="PF00071">
    <property type="entry name" value="Ras"/>
    <property type="match status" value="1"/>
</dbReference>
<dbReference type="OrthoDB" id="9989112at2759"/>
<dbReference type="InterPro" id="IPR001806">
    <property type="entry name" value="Small_GTPase"/>
</dbReference>
<evidence type="ECO:0000313" key="4">
    <source>
        <dbReference type="EMBL" id="GCB80547.1"/>
    </source>
</evidence>
<dbReference type="EMBL" id="BFAA01011005">
    <property type="protein sequence ID" value="GCB80547.1"/>
    <property type="molecule type" value="Genomic_DNA"/>
</dbReference>
<comment type="caution">
    <text evidence="4">The sequence shown here is derived from an EMBL/GenBank/DDBJ whole genome shotgun (WGS) entry which is preliminary data.</text>
</comment>
<dbReference type="InterPro" id="IPR005225">
    <property type="entry name" value="Small_GTP-bd"/>
</dbReference>
<sequence>IDYQVKTVNVGDCLLALQLWDTAGQERFRSVTKQFFRKADGVVLIYDITTAISFHAVRQWLQSVQEGAGPGVLILLLANKTDLEDERQVASDEGRRLAKGCNLLFYECSAFSGINITESMMHLARLLMELEDKEKEKTVELREDPPQQKTCCAK</sequence>
<evidence type="ECO:0000256" key="2">
    <source>
        <dbReference type="ARBA" id="ARBA00023134"/>
    </source>
</evidence>
<dbReference type="PROSITE" id="PS51421">
    <property type="entry name" value="RAS"/>
    <property type="match status" value="1"/>
</dbReference>
<dbReference type="OMA" id="MISCEDR"/>
<dbReference type="Proteomes" id="UP000288216">
    <property type="component" value="Unassembled WGS sequence"/>
</dbReference>
<dbReference type="PROSITE" id="PS51419">
    <property type="entry name" value="RAB"/>
    <property type="match status" value="1"/>
</dbReference>
<evidence type="ECO:0000256" key="1">
    <source>
        <dbReference type="ARBA" id="ARBA00022741"/>
    </source>
</evidence>
<dbReference type="PRINTS" id="PR00449">
    <property type="entry name" value="RASTRNSFRMNG"/>
</dbReference>
<dbReference type="Gene3D" id="3.40.50.300">
    <property type="entry name" value="P-loop containing nucleotide triphosphate hydrolases"/>
    <property type="match status" value="1"/>
</dbReference>
<reference evidence="4 5" key="1">
    <citation type="journal article" date="2018" name="Nat. Ecol. Evol.">
        <title>Shark genomes provide insights into elasmobranch evolution and the origin of vertebrates.</title>
        <authorList>
            <person name="Hara Y"/>
            <person name="Yamaguchi K"/>
            <person name="Onimaru K"/>
            <person name="Kadota M"/>
            <person name="Koyanagi M"/>
            <person name="Keeley SD"/>
            <person name="Tatsumi K"/>
            <person name="Tanaka K"/>
            <person name="Motone F"/>
            <person name="Kageyama Y"/>
            <person name="Nozu R"/>
            <person name="Adachi N"/>
            <person name="Nishimura O"/>
            <person name="Nakagawa R"/>
            <person name="Tanegashima C"/>
            <person name="Kiyatake I"/>
            <person name="Matsumoto R"/>
            <person name="Murakumo K"/>
            <person name="Nishida K"/>
            <person name="Terakita A"/>
            <person name="Kuratani S"/>
            <person name="Sato K"/>
            <person name="Hyodo S Kuraku.S."/>
        </authorList>
    </citation>
    <scope>NUCLEOTIDE SEQUENCE [LARGE SCALE GENOMIC DNA]</scope>
</reference>
<dbReference type="AlphaFoldDB" id="A0A401Q5B9"/>
<evidence type="ECO:0000256" key="3">
    <source>
        <dbReference type="ARBA" id="ARBA00023288"/>
    </source>
</evidence>
<keyword evidence="1" id="KW-0547">Nucleotide-binding</keyword>
<proteinExistence type="predicted"/>
<dbReference type="FunFam" id="3.40.50.300:FF:001129">
    <property type="entry name" value="ras-related protein Rab-44 isoform X2"/>
    <property type="match status" value="1"/>
</dbReference>
<keyword evidence="2" id="KW-0342">GTP-binding</keyword>
<dbReference type="SMART" id="SM00173">
    <property type="entry name" value="RAS"/>
    <property type="match status" value="1"/>
</dbReference>